<dbReference type="OrthoDB" id="10251073at2759"/>
<comment type="caution">
    <text evidence="10">The sequence shown here is derived from an EMBL/GenBank/DDBJ whole genome shotgun (WGS) entry which is preliminary data.</text>
</comment>
<dbReference type="Proteomes" id="UP000015354">
    <property type="component" value="Unassembled WGS sequence"/>
</dbReference>
<evidence type="ECO:0000313" key="10">
    <source>
        <dbReference type="EMBL" id="EPY22894.1"/>
    </source>
</evidence>
<dbReference type="GO" id="GO:0036064">
    <property type="term" value="C:ciliary basal body"/>
    <property type="evidence" value="ECO:0007669"/>
    <property type="project" value="TreeGrafter"/>
</dbReference>
<evidence type="ECO:0000256" key="2">
    <source>
        <dbReference type="ARBA" id="ARBA00010500"/>
    </source>
</evidence>
<keyword evidence="4" id="KW-0963">Cytoplasm</keyword>
<comment type="similarity">
    <text evidence="2">Belongs to the CFAP206 family.</text>
</comment>
<sequence>MDVLPTVAQEVVTRYQQRVSHGPAPAAATTAGSAAVASAVTDDAATLLVRLWLLGSDHMDEAGNVGETAEAMERMVEDIVDFLLHQCSVPNLSGILLRARVQSTRAALRNARRSVEVRREAVALRLLDTIVQKRNPTAEEILGDITLYVLHCYDKLDTSKADYSGIERDTASVLCGVLPTSQAVAFSKQESVEKQRQLEELARVVWGIRIYYKEENKSAGLGIVDVVALLTEPLGSLQKTLDAAVQRVGTSVRRILAVLRAPTCPLDAEGQQLLREEYHHRLHIQHLLFSLASTLAALTSRVHTVLLPSYQRTLGELRELFGQSKGVGQPGAASVPKRVAYPHFVQLADAYIMSCKTEGEFDELRELLDTVVLSEQAYASSLPEGFAEEAAGAGVEQPPVSRAALAQIAQSVIAEKEASWRGYRASYTTERPNTVDEAVRAQFPHLLFGLRGFCPVTYATSGLLVEGKLHTAEDPTSPGFIVVEGGTGAYALPKPWAFAFSQESSLRAFVADPPRYFLPCLQERNRTEPAVALLLGLEDYLPGELYVAGARRIESTSLSRVAGVKTDAATQTGQRDPYFDRNYRWNEWDLRREALKLVNLMNMRTHSSQTAASNFRRENATQADPPKEVSTQTMQDAATQPPRVVQYLKGMRGTESSEIKQVKTTISY</sequence>
<dbReference type="GO" id="GO:0030030">
    <property type="term" value="P:cell projection organization"/>
    <property type="evidence" value="ECO:0007669"/>
    <property type="project" value="UniProtKB-KW"/>
</dbReference>
<evidence type="ECO:0000313" key="12">
    <source>
        <dbReference type="Proteomes" id="UP000015354"/>
    </source>
</evidence>
<name>S9U235_9TRYP</name>
<evidence type="ECO:0000313" key="11">
    <source>
        <dbReference type="EMBL" id="EPY29098.1"/>
    </source>
</evidence>
<evidence type="ECO:0000256" key="9">
    <source>
        <dbReference type="SAM" id="MobiDB-lite"/>
    </source>
</evidence>
<dbReference type="InterPro" id="IPR021897">
    <property type="entry name" value="FAP206"/>
</dbReference>
<keyword evidence="12" id="KW-1185">Reference proteome</keyword>
<proteinExistence type="inferred from homology"/>
<accession>S9U235</accession>
<keyword evidence="8" id="KW-0966">Cell projection</keyword>
<gene>
    <name evidence="11" type="ORF">STCU_04726</name>
    <name evidence="10" type="ORF">STCU_08065</name>
</gene>
<dbReference type="GO" id="GO:0003356">
    <property type="term" value="P:regulation of cilium beat frequency"/>
    <property type="evidence" value="ECO:0007669"/>
    <property type="project" value="TreeGrafter"/>
</dbReference>
<reference evidence="10" key="2">
    <citation type="submission" date="2013-03" db="EMBL/GenBank/DDBJ databases">
        <authorList>
            <person name="Motta M.C.M."/>
            <person name="Martins A.C.A."/>
            <person name="Preta C.M.C.C."/>
            <person name="Silva R."/>
            <person name="de Souza S.S."/>
            <person name="Klein C.C."/>
            <person name="de Almeida L.G.P."/>
            <person name="Cunha O.L."/>
            <person name="Colabardini A.C."/>
            <person name="Lima B.A."/>
            <person name="Machado C.R."/>
            <person name="Soares C.M.A."/>
            <person name="de Menezes C.B.A."/>
            <person name="Bartolomeu D.C."/>
            <person name="Grisard E.C."/>
            <person name="Fantinatti-Garboggini F."/>
            <person name="Rodrigues-Luiz G.F."/>
            <person name="Wagner G."/>
            <person name="Goldman G.H."/>
            <person name="Fietto J.L.R."/>
            <person name="Ciapina L.P."/>
            <person name="Brocchi M."/>
            <person name="Elias M.C."/>
            <person name="Goldman M.H.S."/>
            <person name="Sagot M.-F."/>
            <person name="Pereira M."/>
            <person name="Stoco P.H."/>
            <person name="Teixeira S.M.R."/>
            <person name="de Mendonca-Neto R.P."/>
            <person name="Maciel T.E.F."/>
            <person name="Mendes T.A.O."/>
            <person name="Urmenyi T.P."/>
            <person name="Teixeira M.M.G."/>
            <person name="de Camargo E.F.P."/>
            <person name="de Sousa W."/>
            <person name="Schenkman S."/>
            <person name="de Vasconcelos A.T.R."/>
        </authorList>
    </citation>
    <scope>NUCLEOTIDE SEQUENCE</scope>
</reference>
<evidence type="ECO:0000256" key="8">
    <source>
        <dbReference type="ARBA" id="ARBA00023273"/>
    </source>
</evidence>
<evidence type="ECO:0000256" key="7">
    <source>
        <dbReference type="ARBA" id="ARBA00023212"/>
    </source>
</evidence>
<protein>
    <recommendedName>
        <fullName evidence="3">Cilia- and flagella-associated protein 206</fullName>
    </recommendedName>
</protein>
<dbReference type="PANTHER" id="PTHR21442">
    <property type="entry name" value="CILIA- AND FLAGELLA-ASSOCIATED PROTEIN 206"/>
    <property type="match status" value="1"/>
</dbReference>
<evidence type="ECO:0000256" key="4">
    <source>
        <dbReference type="ARBA" id="ARBA00022490"/>
    </source>
</evidence>
<evidence type="ECO:0000256" key="3">
    <source>
        <dbReference type="ARBA" id="ARBA00021602"/>
    </source>
</evidence>
<dbReference type="PANTHER" id="PTHR21442:SF0">
    <property type="entry name" value="CILIA- AND FLAGELLA-ASSOCIATED PROTEIN 206"/>
    <property type="match status" value="1"/>
</dbReference>
<comment type="subcellular location">
    <subcellularLocation>
        <location evidence="1">Cytoplasm</location>
        <location evidence="1">Cytoskeleton</location>
        <location evidence="1">Cilium axoneme</location>
    </subcellularLocation>
</comment>
<evidence type="ECO:0000256" key="5">
    <source>
        <dbReference type="ARBA" id="ARBA00022794"/>
    </source>
</evidence>
<keyword evidence="5" id="KW-0970">Cilium biogenesis/degradation</keyword>
<dbReference type="Pfam" id="PF12018">
    <property type="entry name" value="FAP206"/>
    <property type="match status" value="1"/>
</dbReference>
<evidence type="ECO:0000256" key="6">
    <source>
        <dbReference type="ARBA" id="ARBA00023069"/>
    </source>
</evidence>
<keyword evidence="6" id="KW-0969">Cilium</keyword>
<evidence type="ECO:0000256" key="1">
    <source>
        <dbReference type="ARBA" id="ARBA00004430"/>
    </source>
</evidence>
<reference evidence="10 12" key="1">
    <citation type="journal article" date="2013" name="PLoS ONE">
        <title>Predicting the Proteins of Angomonas deanei, Strigomonas culicis and Their Respective Endosymbionts Reveals New Aspects of the Trypanosomatidae Family.</title>
        <authorList>
            <person name="Motta M.C."/>
            <person name="Martins A.C."/>
            <person name="de Souza S.S."/>
            <person name="Catta-Preta C.M."/>
            <person name="Silva R."/>
            <person name="Klein C.C."/>
            <person name="de Almeida L.G."/>
            <person name="de Lima Cunha O."/>
            <person name="Ciapina L.P."/>
            <person name="Brocchi M."/>
            <person name="Colabardini A.C."/>
            <person name="de Araujo Lima B."/>
            <person name="Machado C.R."/>
            <person name="de Almeida Soares C.M."/>
            <person name="Probst C.M."/>
            <person name="de Menezes C.B."/>
            <person name="Thompson C.E."/>
            <person name="Bartholomeu D.C."/>
            <person name="Gradia D.F."/>
            <person name="Pavoni D.P."/>
            <person name="Grisard E.C."/>
            <person name="Fantinatti-Garboggini F."/>
            <person name="Marchini F.K."/>
            <person name="Rodrigues-Luiz G.F."/>
            <person name="Wagner G."/>
            <person name="Goldman G.H."/>
            <person name="Fietto J.L."/>
            <person name="Elias M.C."/>
            <person name="Goldman M.H."/>
            <person name="Sagot M.F."/>
            <person name="Pereira M."/>
            <person name="Stoco P.H."/>
            <person name="de Mendonca-Neto R.P."/>
            <person name="Teixeira S.M."/>
            <person name="Maciel T.E."/>
            <person name="de Oliveira Mendes T.A."/>
            <person name="Urmenyi T.P."/>
            <person name="de Souza W."/>
            <person name="Schenkman S."/>
            <person name="de Vasconcelos A.T."/>
        </authorList>
    </citation>
    <scope>NUCLEOTIDE SEQUENCE [LARGE SCALE GENOMIC DNA]</scope>
</reference>
<feature type="region of interest" description="Disordered" evidence="9">
    <location>
        <begin position="608"/>
        <end position="637"/>
    </location>
</feature>
<dbReference type="EMBL" id="ATMH01004726">
    <property type="protein sequence ID" value="EPY29098.1"/>
    <property type="molecule type" value="Genomic_DNA"/>
</dbReference>
<dbReference type="GO" id="GO:0005930">
    <property type="term" value="C:axoneme"/>
    <property type="evidence" value="ECO:0007669"/>
    <property type="project" value="UniProtKB-SubCell"/>
</dbReference>
<organism evidence="10 12">
    <name type="scientific">Strigomonas culicis</name>
    <dbReference type="NCBI Taxonomy" id="28005"/>
    <lineage>
        <taxon>Eukaryota</taxon>
        <taxon>Discoba</taxon>
        <taxon>Euglenozoa</taxon>
        <taxon>Kinetoplastea</taxon>
        <taxon>Metakinetoplastina</taxon>
        <taxon>Trypanosomatida</taxon>
        <taxon>Trypanosomatidae</taxon>
        <taxon>Strigomonadinae</taxon>
        <taxon>Strigomonas</taxon>
    </lineage>
</organism>
<dbReference type="EMBL" id="ATMH01008065">
    <property type="protein sequence ID" value="EPY22894.1"/>
    <property type="molecule type" value="Genomic_DNA"/>
</dbReference>
<keyword evidence="7" id="KW-0206">Cytoskeleton</keyword>
<dbReference type="AlphaFoldDB" id="S9U235"/>